<dbReference type="RefSeq" id="WP_330575472.1">
    <property type="nucleotide sequence ID" value="NZ_CABHMX010000012.1"/>
</dbReference>
<dbReference type="EMBL" id="CABHNW010000188">
    <property type="protein sequence ID" value="VUX41227.1"/>
    <property type="molecule type" value="Genomic_DNA"/>
</dbReference>
<accession>A0A564WA31</accession>
<dbReference type="InterPro" id="IPR009061">
    <property type="entry name" value="DNA-bd_dom_put_sf"/>
</dbReference>
<dbReference type="InterPro" id="IPR036388">
    <property type="entry name" value="WH-like_DNA-bd_sf"/>
</dbReference>
<reference evidence="2 3" key="1">
    <citation type="submission" date="2019-07" db="EMBL/GenBank/DDBJ databases">
        <authorList>
            <person name="Hibberd C M."/>
            <person name="Gehrig L. J."/>
            <person name="Chang H.-W."/>
            <person name="Venkatesh S."/>
        </authorList>
    </citation>
    <scope>NUCLEOTIDE SEQUENCE [LARGE SCALE GENOMIC DNA]</scope>
    <source>
        <strain evidence="2">Blautia_luti_SSTS_Bg7063</strain>
    </source>
</reference>
<gene>
    <name evidence="2" type="ORF">RSSSTS7063_01846</name>
</gene>
<dbReference type="GO" id="GO:0003677">
    <property type="term" value="F:DNA binding"/>
    <property type="evidence" value="ECO:0007669"/>
    <property type="project" value="InterPro"/>
</dbReference>
<proteinExistence type="predicted"/>
<keyword evidence="3" id="KW-1185">Reference proteome</keyword>
<protein>
    <submittedName>
        <fullName evidence="2">Helix-turn-helix domain protein</fullName>
    </submittedName>
</protein>
<name>A0A564WA31_9FIRM</name>
<sequence>MYYEGFEGEAIWLLNENTVETVVLLSKGMVDSRKVKVDFSLEDMDLAEFKGKATYEQIKAYVLEQTGFKVSSLYIARIKQKCGLDVGENWVGTKEAAEFLGVKPATIRDWIRKGKDIPRMKIGKAWKFKYSELEEWARSGRAADK</sequence>
<dbReference type="Proteomes" id="UP000408482">
    <property type="component" value="Unassembled WGS sequence"/>
</dbReference>
<dbReference type="InterPro" id="IPR041657">
    <property type="entry name" value="HTH_17"/>
</dbReference>
<evidence type="ECO:0000313" key="2">
    <source>
        <dbReference type="EMBL" id="VUX41227.1"/>
    </source>
</evidence>
<dbReference type="Gene3D" id="1.10.10.10">
    <property type="entry name" value="Winged helix-like DNA-binding domain superfamily/Winged helix DNA-binding domain"/>
    <property type="match status" value="1"/>
</dbReference>
<dbReference type="SUPFAM" id="SSF46955">
    <property type="entry name" value="Putative DNA-binding domain"/>
    <property type="match status" value="1"/>
</dbReference>
<evidence type="ECO:0000259" key="1">
    <source>
        <dbReference type="Pfam" id="PF12728"/>
    </source>
</evidence>
<feature type="domain" description="Helix-turn-helix" evidence="1">
    <location>
        <begin position="90"/>
        <end position="140"/>
    </location>
</feature>
<dbReference type="Pfam" id="PF12728">
    <property type="entry name" value="HTH_17"/>
    <property type="match status" value="1"/>
</dbReference>
<dbReference type="InterPro" id="IPR010093">
    <property type="entry name" value="SinI_DNA-bd"/>
</dbReference>
<organism evidence="2 3">
    <name type="scientific">Blautia luti</name>
    <dbReference type="NCBI Taxonomy" id="89014"/>
    <lineage>
        <taxon>Bacteria</taxon>
        <taxon>Bacillati</taxon>
        <taxon>Bacillota</taxon>
        <taxon>Clostridia</taxon>
        <taxon>Lachnospirales</taxon>
        <taxon>Lachnospiraceae</taxon>
        <taxon>Blautia</taxon>
    </lineage>
</organism>
<evidence type="ECO:0000313" key="3">
    <source>
        <dbReference type="Proteomes" id="UP000408482"/>
    </source>
</evidence>
<dbReference type="NCBIfam" id="TIGR01764">
    <property type="entry name" value="excise"/>
    <property type="match status" value="1"/>
</dbReference>
<dbReference type="AlphaFoldDB" id="A0A564WA31"/>